<gene>
    <name evidence="7" type="ORF">FYJ35_13415</name>
</gene>
<dbReference type="Proteomes" id="UP000481852">
    <property type="component" value="Unassembled WGS sequence"/>
</dbReference>
<dbReference type="Gene3D" id="3.40.50.300">
    <property type="entry name" value="P-loop containing nucleotide triphosphate hydrolases"/>
    <property type="match status" value="1"/>
</dbReference>
<evidence type="ECO:0000256" key="4">
    <source>
        <dbReference type="ARBA" id="ARBA00022989"/>
    </source>
</evidence>
<dbReference type="SUPFAM" id="SSF52540">
    <property type="entry name" value="P-loop containing nucleoside triphosphate hydrolases"/>
    <property type="match status" value="1"/>
</dbReference>
<dbReference type="PANTHER" id="PTHR37937">
    <property type="entry name" value="CONJUGATIVE TRANSFER: DNA TRANSPORT"/>
    <property type="match status" value="1"/>
</dbReference>
<organism evidence="7 8">
    <name type="scientific">Porcincola intestinalis</name>
    <dbReference type="NCBI Taxonomy" id="2606632"/>
    <lineage>
        <taxon>Bacteria</taxon>
        <taxon>Bacillati</taxon>
        <taxon>Bacillota</taxon>
        <taxon>Clostridia</taxon>
        <taxon>Lachnospirales</taxon>
        <taxon>Lachnospiraceae</taxon>
        <taxon>Porcincola</taxon>
    </lineage>
</organism>
<reference evidence="7 8" key="1">
    <citation type="submission" date="2019-08" db="EMBL/GenBank/DDBJ databases">
        <title>In-depth cultivation of the pig gut microbiome towards novel bacterial diversity and tailored functional studies.</title>
        <authorList>
            <person name="Wylensek D."/>
            <person name="Hitch T.C.A."/>
            <person name="Clavel T."/>
        </authorList>
    </citation>
    <scope>NUCLEOTIDE SEQUENCE [LARGE SCALE GENOMIC DNA]</scope>
    <source>
        <strain evidence="7 8">Oil+RF-744-WCA-WT-11</strain>
    </source>
</reference>
<name>A0A6L5XC03_9FIRM</name>
<evidence type="ECO:0000313" key="7">
    <source>
        <dbReference type="EMBL" id="MSS16012.1"/>
    </source>
</evidence>
<evidence type="ECO:0000256" key="1">
    <source>
        <dbReference type="ARBA" id="ARBA00004651"/>
    </source>
</evidence>
<evidence type="ECO:0000313" key="8">
    <source>
        <dbReference type="Proteomes" id="UP000481852"/>
    </source>
</evidence>
<dbReference type="PANTHER" id="PTHR37937:SF1">
    <property type="entry name" value="CONJUGATIVE TRANSFER: DNA TRANSPORT"/>
    <property type="match status" value="1"/>
</dbReference>
<dbReference type="InterPro" id="IPR032689">
    <property type="entry name" value="TraG-D_C"/>
</dbReference>
<keyword evidence="5" id="KW-0472">Membrane</keyword>
<comment type="caution">
    <text evidence="7">The sequence shown here is derived from an EMBL/GenBank/DDBJ whole genome shotgun (WGS) entry which is preliminary data.</text>
</comment>
<dbReference type="AlphaFoldDB" id="A0A6L5XC03"/>
<comment type="subcellular location">
    <subcellularLocation>
        <location evidence="1">Cell membrane</location>
        <topology evidence="1">Multi-pass membrane protein</topology>
    </subcellularLocation>
</comment>
<dbReference type="InterPro" id="IPR051539">
    <property type="entry name" value="T4SS-coupling_protein"/>
</dbReference>
<evidence type="ECO:0000256" key="5">
    <source>
        <dbReference type="ARBA" id="ARBA00023136"/>
    </source>
</evidence>
<dbReference type="GO" id="GO:0005886">
    <property type="term" value="C:plasma membrane"/>
    <property type="evidence" value="ECO:0007669"/>
    <property type="project" value="UniProtKB-SubCell"/>
</dbReference>
<dbReference type="Pfam" id="PF12696">
    <property type="entry name" value="TraG-D_C"/>
    <property type="match status" value="1"/>
</dbReference>
<dbReference type="CDD" id="cd01127">
    <property type="entry name" value="TrwB_TraG_TraD_VirD4"/>
    <property type="match status" value="1"/>
</dbReference>
<evidence type="ECO:0000256" key="2">
    <source>
        <dbReference type="ARBA" id="ARBA00022475"/>
    </source>
</evidence>
<evidence type="ECO:0000256" key="3">
    <source>
        <dbReference type="ARBA" id="ARBA00022692"/>
    </source>
</evidence>
<sequence length="548" mass="61203">MQYGEAVTLSQWTMKDASLNSGQRTFRLAGTIGDTVSFTGSMQDGTDVPMEAAVTEVHAYDSLDVLGDSVPDEWKNDVGADGKLADNTLTYYIAGDGINTQDQLVKTETVKQKLVCATVEFTNASDEDAANVNFVTELRRILVTSDQTLEEKPESLASQNLGEYIKGFADKYGYDTILSTGHGTEYEMGWFDVSQKDGSTDGFNYIPHMSAGETVTVHFAWIVDVNDFPNLYLNVNSHVGEGDNLLIGIGSALPIHVAFWMDEFANIPLPDGFTEIISTMRSRNMSANIILQNRAQLQALFKDTWQAIIGNCDTMIYLGGNEPETHKYMTEMLGKYTLGKRSSSESLGSKGSASSNFDVVGRELMTPDEVRRMDNEKELVFIRGCNPIMDDKFHTLELPEFVASSALGPYVSEKKRKSQEEKDEIHFYIDAEGEDADCESYFYQIEQYMGVFRQSRIFDQLENLEGRYLAGTQMLGSFLHKYSNGSVEAYPVFSLENPDRVLAGGQQLIRYPICGFLEDGKITLGKEEEWEELFQKSNEVMNVTEADL</sequence>
<evidence type="ECO:0000259" key="6">
    <source>
        <dbReference type="Pfam" id="PF12696"/>
    </source>
</evidence>
<keyword evidence="2" id="KW-1003">Cell membrane</keyword>
<keyword evidence="8" id="KW-1185">Reference proteome</keyword>
<keyword evidence="4" id="KW-1133">Transmembrane helix</keyword>
<dbReference type="InterPro" id="IPR027417">
    <property type="entry name" value="P-loop_NTPase"/>
</dbReference>
<proteinExistence type="predicted"/>
<dbReference type="EMBL" id="VULZ01000020">
    <property type="protein sequence ID" value="MSS16012.1"/>
    <property type="molecule type" value="Genomic_DNA"/>
</dbReference>
<keyword evidence="3" id="KW-0812">Transmembrane</keyword>
<protein>
    <submittedName>
        <fullName evidence="7">TraM recognition domain-containing protein</fullName>
    </submittedName>
</protein>
<accession>A0A6L5XC03</accession>
<feature type="domain" description="TraD/TraG TraM recognition site" evidence="6">
    <location>
        <begin position="256"/>
        <end position="374"/>
    </location>
</feature>